<proteinExistence type="predicted"/>
<feature type="transmembrane region" description="Helical" evidence="7">
    <location>
        <begin position="77"/>
        <end position="98"/>
    </location>
</feature>
<feature type="transmembrane region" description="Helical" evidence="7">
    <location>
        <begin position="400"/>
        <end position="423"/>
    </location>
</feature>
<dbReference type="Proteomes" id="UP000062645">
    <property type="component" value="Chromosome"/>
</dbReference>
<comment type="subcellular location">
    <subcellularLocation>
        <location evidence="1">Cell membrane</location>
        <topology evidence="1">Multi-pass membrane protein</topology>
    </subcellularLocation>
</comment>
<reference evidence="9 10" key="2">
    <citation type="journal article" date="2016" name="Genome Announc.">
        <title>Draft Genome Sequence of the N2-Fixing Cyanobacterium Nostoc piscinale CENA21, Isolated from the Brazilian Amazon Floodplain.</title>
        <authorList>
            <person name="Leao T."/>
            <person name="Guimaraes P.I."/>
            <person name="de Melo A.G."/>
            <person name="Ramos R.T."/>
            <person name="Leao P.N."/>
            <person name="Silva A."/>
            <person name="Fiore M.F."/>
            <person name="Schneider M.P."/>
        </authorList>
    </citation>
    <scope>NUCLEOTIDE SEQUENCE [LARGE SCALE GENOMIC DNA]</scope>
    <source>
        <strain evidence="9 10">CENA21</strain>
    </source>
</reference>
<keyword evidence="2" id="KW-0813">Transport</keyword>
<evidence type="ECO:0000256" key="6">
    <source>
        <dbReference type="ARBA" id="ARBA00023136"/>
    </source>
</evidence>
<dbReference type="InterPro" id="IPR011701">
    <property type="entry name" value="MFS"/>
</dbReference>
<dbReference type="PROSITE" id="PS50850">
    <property type="entry name" value="MFS"/>
    <property type="match status" value="1"/>
</dbReference>
<evidence type="ECO:0000313" key="9">
    <source>
        <dbReference type="EMBL" id="ALF53787.1"/>
    </source>
</evidence>
<feature type="transmembrane region" description="Helical" evidence="7">
    <location>
        <begin position="288"/>
        <end position="306"/>
    </location>
</feature>
<keyword evidence="10" id="KW-1185">Reference proteome</keyword>
<organism evidence="9 10">
    <name type="scientific">Nostoc piscinale CENA21</name>
    <dbReference type="NCBI Taxonomy" id="224013"/>
    <lineage>
        <taxon>Bacteria</taxon>
        <taxon>Bacillati</taxon>
        <taxon>Cyanobacteriota</taxon>
        <taxon>Cyanophyceae</taxon>
        <taxon>Nostocales</taxon>
        <taxon>Nostocaceae</taxon>
        <taxon>Nostoc</taxon>
    </lineage>
</organism>
<dbReference type="OrthoDB" id="9775268at2"/>
<keyword evidence="4 7" id="KW-0812">Transmembrane</keyword>
<feature type="transmembrane region" description="Helical" evidence="7">
    <location>
        <begin position="170"/>
        <end position="193"/>
    </location>
</feature>
<feature type="transmembrane region" description="Helical" evidence="7">
    <location>
        <begin position="45"/>
        <end position="70"/>
    </location>
</feature>
<evidence type="ECO:0000256" key="7">
    <source>
        <dbReference type="SAM" id="Phobius"/>
    </source>
</evidence>
<evidence type="ECO:0000313" key="10">
    <source>
        <dbReference type="Proteomes" id="UP000062645"/>
    </source>
</evidence>
<dbReference type="PANTHER" id="PTHR43266">
    <property type="entry name" value="MACROLIDE-EFFLUX PROTEIN"/>
    <property type="match status" value="1"/>
</dbReference>
<dbReference type="GO" id="GO:0022857">
    <property type="term" value="F:transmembrane transporter activity"/>
    <property type="evidence" value="ECO:0007669"/>
    <property type="project" value="InterPro"/>
</dbReference>
<dbReference type="Gene3D" id="1.20.1250.20">
    <property type="entry name" value="MFS general substrate transporter like domains"/>
    <property type="match status" value="1"/>
</dbReference>
<feature type="transmembrane region" description="Helical" evidence="7">
    <location>
        <begin position="146"/>
        <end position="164"/>
    </location>
</feature>
<dbReference type="GO" id="GO:0005886">
    <property type="term" value="C:plasma membrane"/>
    <property type="evidence" value="ECO:0007669"/>
    <property type="project" value="UniProtKB-SubCell"/>
</dbReference>
<feature type="transmembrane region" description="Helical" evidence="7">
    <location>
        <begin position="12"/>
        <end position="39"/>
    </location>
</feature>
<dbReference type="SUPFAM" id="SSF103473">
    <property type="entry name" value="MFS general substrate transporter"/>
    <property type="match status" value="1"/>
</dbReference>
<gene>
    <name evidence="9" type="ORF">ACX27_14535</name>
</gene>
<dbReference type="PANTHER" id="PTHR43266:SF2">
    <property type="entry name" value="MAJOR FACILITATOR SUPERFAMILY (MFS) PROFILE DOMAIN-CONTAINING PROTEIN"/>
    <property type="match status" value="1"/>
</dbReference>
<dbReference type="Pfam" id="PF07690">
    <property type="entry name" value="MFS_1"/>
    <property type="match status" value="1"/>
</dbReference>
<evidence type="ECO:0000256" key="3">
    <source>
        <dbReference type="ARBA" id="ARBA00022475"/>
    </source>
</evidence>
<feature type="transmembrane region" description="Helical" evidence="7">
    <location>
        <begin position="256"/>
        <end position="276"/>
    </location>
</feature>
<dbReference type="AlphaFoldDB" id="A0A0M3V5J7"/>
<evidence type="ECO:0000256" key="4">
    <source>
        <dbReference type="ARBA" id="ARBA00022692"/>
    </source>
</evidence>
<evidence type="ECO:0000256" key="1">
    <source>
        <dbReference type="ARBA" id="ARBA00004651"/>
    </source>
</evidence>
<keyword evidence="3" id="KW-1003">Cell membrane</keyword>
<dbReference type="CDD" id="cd06173">
    <property type="entry name" value="MFS_MefA_like"/>
    <property type="match status" value="1"/>
</dbReference>
<name>A0A0M3V5J7_9NOSO</name>
<feature type="transmembrane region" description="Helical" evidence="7">
    <location>
        <begin position="222"/>
        <end position="244"/>
    </location>
</feature>
<sequence length="440" mass="47493">MSEQPTNTSLRNFLIIWLGQLVSGIGSQMTGIALEIWAWETTGQATTLALVGFFGLLPSIIITPISGVIVDRYNRKLLMMFGDTVAVLATITLLFLYINNSLQIWHLYVAAAFVGTFSQFQYLAYSASVSLMIPKQHYTRASSLEFLSHHSAIIIAPALAGYFYKVIGLFGIWLIDISTFIVAISSILFIPILQPSQTAEKPEDFWQNLGYGVRYLTAHKSLLLLLVINLLFFFAHDLGGSLYIPMILARTGDDTVVLGNLITAAGFGGVLGALIVNKWGGFKDKIRGILLGMMGVGLTKIVFGLGRTLWVWIPPQFLCSLSFTAGGSADNAIWLSKVAPNVQGRVFAARSLLLQLASAVAVLVAGPLADKVFIPAFTQESSIADIFGGIFGAGTAGGLAMLYVICAVCMFLVGLAGFSVSLLRNLEKILPDYEEKAAAE</sequence>
<dbReference type="InterPro" id="IPR020846">
    <property type="entry name" value="MFS_dom"/>
</dbReference>
<evidence type="ECO:0000259" key="8">
    <source>
        <dbReference type="PROSITE" id="PS50850"/>
    </source>
</evidence>
<dbReference type="EMBL" id="CP012036">
    <property type="protein sequence ID" value="ALF53787.1"/>
    <property type="molecule type" value="Genomic_DNA"/>
</dbReference>
<keyword evidence="6 7" id="KW-0472">Membrane</keyword>
<evidence type="ECO:0000256" key="2">
    <source>
        <dbReference type="ARBA" id="ARBA00022448"/>
    </source>
</evidence>
<dbReference type="RefSeq" id="WP_062293715.1">
    <property type="nucleotide sequence ID" value="NZ_CP012036.1"/>
</dbReference>
<accession>A0A0M3V5J7</accession>
<feature type="domain" description="Major facilitator superfamily (MFS) profile" evidence="8">
    <location>
        <begin position="1"/>
        <end position="198"/>
    </location>
</feature>
<feature type="transmembrane region" description="Helical" evidence="7">
    <location>
        <begin position="104"/>
        <end position="125"/>
    </location>
</feature>
<dbReference type="InterPro" id="IPR036259">
    <property type="entry name" value="MFS_trans_sf"/>
</dbReference>
<evidence type="ECO:0000256" key="5">
    <source>
        <dbReference type="ARBA" id="ARBA00022989"/>
    </source>
</evidence>
<dbReference type="STRING" id="224013.ACX27_14535"/>
<dbReference type="PATRIC" id="fig|224013.5.peg.3508"/>
<protein>
    <submittedName>
        <fullName evidence="9">MFS transporter</fullName>
    </submittedName>
</protein>
<reference evidence="10" key="1">
    <citation type="submission" date="2015-07" db="EMBL/GenBank/DDBJ databases">
        <title>Genome Of Nitrogen-Fixing Cyanobacterium Nostoc piscinale CENA21 From Solimoes/Amazon River Floodplain Sediments And Comparative Genomics To Uncover Biosynthetic Natural Products Potential.</title>
        <authorList>
            <person name="Leao T.F."/>
            <person name="Leao P.N."/>
            <person name="Guimaraes P.I."/>
            <person name="de Melo A.G.C."/>
            <person name="Ramos R.T.J."/>
            <person name="Silva A."/>
            <person name="Fiore M.F."/>
            <person name="Schneider M.P.C."/>
        </authorList>
    </citation>
    <scope>NUCLEOTIDE SEQUENCE [LARGE SCALE GENOMIC DNA]</scope>
    <source>
        <strain evidence="10">CENA21</strain>
    </source>
</reference>
<dbReference type="KEGG" id="npz:ACX27_14535"/>
<keyword evidence="5 7" id="KW-1133">Transmembrane helix</keyword>